<evidence type="ECO:0008006" key="3">
    <source>
        <dbReference type="Google" id="ProtNLM"/>
    </source>
</evidence>
<gene>
    <name evidence="1" type="ORF">CIB95_05380</name>
</gene>
<organism evidence="1 2">
    <name type="scientific">Lottiidibacillus patelloidae</name>
    <dbReference type="NCBI Taxonomy" id="2670334"/>
    <lineage>
        <taxon>Bacteria</taxon>
        <taxon>Bacillati</taxon>
        <taxon>Bacillota</taxon>
        <taxon>Bacilli</taxon>
        <taxon>Bacillales</taxon>
        <taxon>Bacillaceae</taxon>
        <taxon>Lottiidibacillus</taxon>
    </lineage>
</organism>
<accession>A0A263BWV1</accession>
<evidence type="ECO:0000313" key="1">
    <source>
        <dbReference type="EMBL" id="OZM57797.1"/>
    </source>
</evidence>
<dbReference type="RefSeq" id="WP_094922923.1">
    <property type="nucleotide sequence ID" value="NZ_NPIA01000002.1"/>
</dbReference>
<keyword evidence="2" id="KW-1185">Reference proteome</keyword>
<dbReference type="Pfam" id="PF10750">
    <property type="entry name" value="DUF2536"/>
    <property type="match status" value="1"/>
</dbReference>
<sequence>MSLSLERIEDKVEFFEAATLQKLEYLVNEKIDQNRALLLEVHHISHQVSPLENGKLYYSAVVHFKGKK</sequence>
<dbReference type="Proteomes" id="UP000217083">
    <property type="component" value="Unassembled WGS sequence"/>
</dbReference>
<dbReference type="AlphaFoldDB" id="A0A263BWV1"/>
<name>A0A263BWV1_9BACI</name>
<evidence type="ECO:0000313" key="2">
    <source>
        <dbReference type="Proteomes" id="UP000217083"/>
    </source>
</evidence>
<comment type="caution">
    <text evidence="1">The sequence shown here is derived from an EMBL/GenBank/DDBJ whole genome shotgun (WGS) entry which is preliminary data.</text>
</comment>
<proteinExistence type="predicted"/>
<protein>
    <recommendedName>
        <fullName evidence="3">DUF2536 domain-containing protein</fullName>
    </recommendedName>
</protein>
<reference evidence="1 2" key="2">
    <citation type="submission" date="2017-09" db="EMBL/GenBank/DDBJ databases">
        <title>Bacillus patelloidae sp. nov., isolated from the intestinal tract of a marine limpet.</title>
        <authorList>
            <person name="Liu R."/>
            <person name="Dong C."/>
            <person name="Shao Z."/>
        </authorList>
    </citation>
    <scope>NUCLEOTIDE SEQUENCE [LARGE SCALE GENOMIC DNA]</scope>
    <source>
        <strain evidence="1 2">SA5d-4</strain>
    </source>
</reference>
<dbReference type="EMBL" id="NPIA01000002">
    <property type="protein sequence ID" value="OZM57797.1"/>
    <property type="molecule type" value="Genomic_DNA"/>
</dbReference>
<reference evidence="2" key="1">
    <citation type="submission" date="2017-08" db="EMBL/GenBank/DDBJ databases">
        <authorList>
            <person name="Huang Z."/>
        </authorList>
    </citation>
    <scope>NUCLEOTIDE SEQUENCE [LARGE SCALE GENOMIC DNA]</scope>
    <source>
        <strain evidence="2">SA5d-4</strain>
    </source>
</reference>
<dbReference type="InterPro" id="IPR019686">
    <property type="entry name" value="DUF2536"/>
</dbReference>